<comment type="caution">
    <text evidence="1">The sequence shown here is derived from an EMBL/GenBank/DDBJ whole genome shotgun (WGS) entry which is preliminary data.</text>
</comment>
<sequence length="80" mass="8954">MALRFVGKDPESGDHGSPAVWVDEGTRDLLFQGWKADEQTTRESSVDVPIPDHEAVIRVPKRMIPLLREALDVAELDQLC</sequence>
<dbReference type="EMBL" id="JBEZVI010000016">
    <property type="protein sequence ID" value="MEU3712335.1"/>
    <property type="molecule type" value="Genomic_DNA"/>
</dbReference>
<gene>
    <name evidence="1" type="ORF">AB0E61_19865</name>
</gene>
<reference evidence="1 2" key="1">
    <citation type="submission" date="2024-06" db="EMBL/GenBank/DDBJ databases">
        <title>The Natural Products Discovery Center: Release of the First 8490 Sequenced Strains for Exploring Actinobacteria Biosynthetic Diversity.</title>
        <authorList>
            <person name="Kalkreuter E."/>
            <person name="Kautsar S.A."/>
            <person name="Yang D."/>
            <person name="Bader C.D."/>
            <person name="Teijaro C.N."/>
            <person name="Fluegel L."/>
            <person name="Davis C.M."/>
            <person name="Simpson J.R."/>
            <person name="Lauterbach L."/>
            <person name="Steele A.D."/>
            <person name="Gui C."/>
            <person name="Meng S."/>
            <person name="Li G."/>
            <person name="Viehrig K."/>
            <person name="Ye F."/>
            <person name="Su P."/>
            <person name="Kiefer A.F."/>
            <person name="Nichols A."/>
            <person name="Cepeda A.J."/>
            <person name="Yan W."/>
            <person name="Fan B."/>
            <person name="Jiang Y."/>
            <person name="Adhikari A."/>
            <person name="Zheng C.-J."/>
            <person name="Schuster L."/>
            <person name="Cowan T.M."/>
            <person name="Smanski M.J."/>
            <person name="Chevrette M.G."/>
            <person name="De Carvalho L.P.S."/>
            <person name="Shen B."/>
        </authorList>
    </citation>
    <scope>NUCLEOTIDE SEQUENCE [LARGE SCALE GENOMIC DNA]</scope>
    <source>
        <strain evidence="1 2">NPDC033039</strain>
    </source>
</reference>
<name>A0ABV2Z2W1_9ACTN</name>
<proteinExistence type="predicted"/>
<organism evidence="1 2">
    <name type="scientific">Streptomyces catenulae</name>
    <dbReference type="NCBI Taxonomy" id="66875"/>
    <lineage>
        <taxon>Bacteria</taxon>
        <taxon>Bacillati</taxon>
        <taxon>Actinomycetota</taxon>
        <taxon>Actinomycetes</taxon>
        <taxon>Kitasatosporales</taxon>
        <taxon>Streptomycetaceae</taxon>
        <taxon>Streptomyces</taxon>
    </lineage>
</organism>
<dbReference type="Proteomes" id="UP001550853">
    <property type="component" value="Unassembled WGS sequence"/>
</dbReference>
<dbReference type="RefSeq" id="WP_030282251.1">
    <property type="nucleotide sequence ID" value="NZ_JBEZVI010000016.1"/>
</dbReference>
<keyword evidence="2" id="KW-1185">Reference proteome</keyword>
<evidence type="ECO:0000313" key="1">
    <source>
        <dbReference type="EMBL" id="MEU3712335.1"/>
    </source>
</evidence>
<protein>
    <submittedName>
        <fullName evidence="1">Uncharacterized protein</fullName>
    </submittedName>
</protein>
<accession>A0ABV2Z2W1</accession>
<evidence type="ECO:0000313" key="2">
    <source>
        <dbReference type="Proteomes" id="UP001550853"/>
    </source>
</evidence>